<organism evidence="1 2">
    <name type="scientific">Bremerella alba</name>
    <dbReference type="NCBI Taxonomy" id="980252"/>
    <lineage>
        <taxon>Bacteria</taxon>
        <taxon>Pseudomonadati</taxon>
        <taxon>Planctomycetota</taxon>
        <taxon>Planctomycetia</taxon>
        <taxon>Pirellulales</taxon>
        <taxon>Pirellulaceae</taxon>
        <taxon>Bremerella</taxon>
    </lineage>
</organism>
<comment type="caution">
    <text evidence="1">The sequence shown here is derived from an EMBL/GenBank/DDBJ whole genome shotgun (WGS) entry which is preliminary data.</text>
</comment>
<keyword evidence="2" id="KW-1185">Reference proteome</keyword>
<dbReference type="Proteomes" id="UP000551616">
    <property type="component" value="Unassembled WGS sequence"/>
</dbReference>
<reference evidence="1 2" key="1">
    <citation type="submission" date="2020-05" db="EMBL/GenBank/DDBJ databases">
        <title>Bremerella alba sp. nov., a novel planctomycete isolated from the surface of the macroalga Fucus spiralis.</title>
        <authorList>
            <person name="Godinho O."/>
            <person name="Botelho R."/>
            <person name="Albuquerque L."/>
            <person name="Wiegand S."/>
            <person name="Da Costa M.S."/>
            <person name="Lobo-Da-Cunha A."/>
            <person name="Jogler C."/>
            <person name="Lage O.M."/>
        </authorList>
    </citation>
    <scope>NUCLEOTIDE SEQUENCE [LARGE SCALE GENOMIC DNA]</scope>
    <source>
        <strain evidence="1 2">FF15</strain>
    </source>
</reference>
<evidence type="ECO:0000313" key="1">
    <source>
        <dbReference type="EMBL" id="MBA2113778.1"/>
    </source>
</evidence>
<proteinExistence type="predicted"/>
<dbReference type="EMBL" id="JABRWO010000002">
    <property type="protein sequence ID" value="MBA2113778.1"/>
    <property type="molecule type" value="Genomic_DNA"/>
</dbReference>
<sequence>MARSTLVDSQGDQAPGGKVLSIELKGEAQEEGTFNLANGKVFPIECPLRGIQTCGFF</sequence>
<name>A0A7V8V2J9_9BACT</name>
<gene>
    <name evidence="1" type="ORF">HOV93_09300</name>
</gene>
<dbReference type="AlphaFoldDB" id="A0A7V8V2J9"/>
<evidence type="ECO:0000313" key="2">
    <source>
        <dbReference type="Proteomes" id="UP000551616"/>
    </source>
</evidence>
<accession>A0A7V8V2J9</accession>
<protein>
    <submittedName>
        <fullName evidence="1">Uncharacterized protein</fullName>
    </submittedName>
</protein>